<evidence type="ECO:0000259" key="5">
    <source>
        <dbReference type="PROSITE" id="PS50931"/>
    </source>
</evidence>
<dbReference type="InterPro" id="IPR036388">
    <property type="entry name" value="WH-like_DNA-bd_sf"/>
</dbReference>
<feature type="domain" description="HTH lysR-type" evidence="5">
    <location>
        <begin position="1"/>
        <end position="58"/>
    </location>
</feature>
<evidence type="ECO:0000313" key="6">
    <source>
        <dbReference type="EMBL" id="PWJ32209.1"/>
    </source>
</evidence>
<dbReference type="Pfam" id="PF00126">
    <property type="entry name" value="HTH_1"/>
    <property type="match status" value="1"/>
</dbReference>
<evidence type="ECO:0000256" key="4">
    <source>
        <dbReference type="ARBA" id="ARBA00023163"/>
    </source>
</evidence>
<keyword evidence="4" id="KW-0804">Transcription</keyword>
<gene>
    <name evidence="6" type="ORF">A8806_101497</name>
</gene>
<dbReference type="FunFam" id="1.10.10.10:FF:000001">
    <property type="entry name" value="LysR family transcriptional regulator"/>
    <property type="match status" value="1"/>
</dbReference>
<dbReference type="PROSITE" id="PS50931">
    <property type="entry name" value="HTH_LYSR"/>
    <property type="match status" value="1"/>
</dbReference>
<sequence length="292" mass="33226">MTFDQLKYFIAVVEENTFFDAAETLHISQSSLSKQIMKLEKELDITLLDRSRRSCSLTEAGQFFYQEALQLTKQYRQTLFGLKCFRENRDSELRIGTLPILSHYRLIPLIKKYSEIHRQIHLEIDEVEEVELINGFNAGKYDLIIAREPLLRQCSCETCILVHDELTAVLPSSHRYAHSSSVSLPELACEDFLLMNRYTSVFHLCMEEFKKYGISANIIRNARAESIIGAVAANEGISLLPMSNFEVFRHQNVAALPLAPPVQLPVAAAMKKNGSSARAAKEFISYLCKNIE</sequence>
<dbReference type="InterPro" id="IPR036390">
    <property type="entry name" value="WH_DNA-bd_sf"/>
</dbReference>
<dbReference type="PANTHER" id="PTHR30419:SF8">
    <property type="entry name" value="NITROGEN ASSIMILATION TRANSCRIPTIONAL ACTIVATOR-RELATED"/>
    <property type="match status" value="1"/>
</dbReference>
<name>A0A2Y9C9J5_9FIRM</name>
<dbReference type="RefSeq" id="WP_109729567.1">
    <property type="nucleotide sequence ID" value="NZ_BAAACK010000007.1"/>
</dbReference>
<dbReference type="SUPFAM" id="SSF46785">
    <property type="entry name" value="Winged helix' DNA-binding domain"/>
    <property type="match status" value="1"/>
</dbReference>
<dbReference type="Gene3D" id="3.40.190.290">
    <property type="match status" value="1"/>
</dbReference>
<dbReference type="GO" id="GO:0005829">
    <property type="term" value="C:cytosol"/>
    <property type="evidence" value="ECO:0007669"/>
    <property type="project" value="TreeGrafter"/>
</dbReference>
<dbReference type="CDD" id="cd05466">
    <property type="entry name" value="PBP2_LTTR_substrate"/>
    <property type="match status" value="1"/>
</dbReference>
<proteinExistence type="inferred from homology"/>
<dbReference type="InterPro" id="IPR050950">
    <property type="entry name" value="HTH-type_LysR_regulators"/>
</dbReference>
<accession>A0A2Y9C9J5</accession>
<dbReference type="GO" id="GO:0003700">
    <property type="term" value="F:DNA-binding transcription factor activity"/>
    <property type="evidence" value="ECO:0007669"/>
    <property type="project" value="InterPro"/>
</dbReference>
<dbReference type="InterPro" id="IPR000847">
    <property type="entry name" value="LysR_HTH_N"/>
</dbReference>
<dbReference type="EMBL" id="QGDL01000001">
    <property type="protein sequence ID" value="PWJ32209.1"/>
    <property type="molecule type" value="Genomic_DNA"/>
</dbReference>
<organism evidence="6 7">
    <name type="scientific">Faecalicatena orotica</name>
    <dbReference type="NCBI Taxonomy" id="1544"/>
    <lineage>
        <taxon>Bacteria</taxon>
        <taxon>Bacillati</taxon>
        <taxon>Bacillota</taxon>
        <taxon>Clostridia</taxon>
        <taxon>Lachnospirales</taxon>
        <taxon>Lachnospiraceae</taxon>
        <taxon>Faecalicatena</taxon>
    </lineage>
</organism>
<dbReference type="Pfam" id="PF03466">
    <property type="entry name" value="LysR_substrate"/>
    <property type="match status" value="1"/>
</dbReference>
<dbReference type="AlphaFoldDB" id="A0A2Y9C9J5"/>
<dbReference type="Proteomes" id="UP000245845">
    <property type="component" value="Unassembled WGS sequence"/>
</dbReference>
<dbReference type="PRINTS" id="PR00039">
    <property type="entry name" value="HTHLYSR"/>
</dbReference>
<comment type="similarity">
    <text evidence="1">Belongs to the LysR transcriptional regulatory family.</text>
</comment>
<keyword evidence="2" id="KW-0805">Transcription regulation</keyword>
<dbReference type="SUPFAM" id="SSF53850">
    <property type="entry name" value="Periplasmic binding protein-like II"/>
    <property type="match status" value="1"/>
</dbReference>
<protein>
    <submittedName>
        <fullName evidence="6">DNA-binding transcriptional LysR family regulator</fullName>
    </submittedName>
</protein>
<keyword evidence="7" id="KW-1185">Reference proteome</keyword>
<evidence type="ECO:0000256" key="3">
    <source>
        <dbReference type="ARBA" id="ARBA00023125"/>
    </source>
</evidence>
<dbReference type="OrthoDB" id="1652954at2"/>
<reference evidence="6 7" key="1">
    <citation type="submission" date="2018-05" db="EMBL/GenBank/DDBJ databases">
        <title>The Hungate 1000. A catalogue of reference genomes from the rumen microbiome.</title>
        <authorList>
            <person name="Kelly W."/>
        </authorList>
    </citation>
    <scope>NUCLEOTIDE SEQUENCE [LARGE SCALE GENOMIC DNA]</scope>
    <source>
        <strain evidence="6 7">NLAE-zl-C242</strain>
    </source>
</reference>
<dbReference type="GO" id="GO:0003677">
    <property type="term" value="F:DNA binding"/>
    <property type="evidence" value="ECO:0007669"/>
    <property type="project" value="UniProtKB-KW"/>
</dbReference>
<evidence type="ECO:0000256" key="1">
    <source>
        <dbReference type="ARBA" id="ARBA00009437"/>
    </source>
</evidence>
<evidence type="ECO:0000313" key="7">
    <source>
        <dbReference type="Proteomes" id="UP000245845"/>
    </source>
</evidence>
<keyword evidence="3 6" id="KW-0238">DNA-binding</keyword>
<dbReference type="InterPro" id="IPR005119">
    <property type="entry name" value="LysR_subst-bd"/>
</dbReference>
<comment type="caution">
    <text evidence="6">The sequence shown here is derived from an EMBL/GenBank/DDBJ whole genome shotgun (WGS) entry which is preliminary data.</text>
</comment>
<dbReference type="PANTHER" id="PTHR30419">
    <property type="entry name" value="HTH-TYPE TRANSCRIPTIONAL REGULATOR YBHD"/>
    <property type="match status" value="1"/>
</dbReference>
<evidence type="ECO:0000256" key="2">
    <source>
        <dbReference type="ARBA" id="ARBA00023015"/>
    </source>
</evidence>
<dbReference type="Gene3D" id="1.10.10.10">
    <property type="entry name" value="Winged helix-like DNA-binding domain superfamily/Winged helix DNA-binding domain"/>
    <property type="match status" value="1"/>
</dbReference>